<proteinExistence type="predicted"/>
<reference evidence="1 2" key="1">
    <citation type="submission" date="2018-10" db="EMBL/GenBank/DDBJ databases">
        <authorList>
            <consortium name="Pathogen Informatics"/>
        </authorList>
    </citation>
    <scope>NUCLEOTIDE SEQUENCE [LARGE SCALE GENOMIC DNA]</scope>
</reference>
<protein>
    <submittedName>
        <fullName evidence="1">Uncharacterized protein</fullName>
    </submittedName>
</protein>
<evidence type="ECO:0000313" key="2">
    <source>
        <dbReference type="Proteomes" id="UP000267029"/>
    </source>
</evidence>
<dbReference type="AlphaFoldDB" id="A0A0R3UQ81"/>
<evidence type="ECO:0000313" key="1">
    <source>
        <dbReference type="EMBL" id="VDD84028.1"/>
    </source>
</evidence>
<name>A0A0R3UQ81_MESCO</name>
<sequence length="198" mass="21630">MPCVKAPRAQHYEIVGVGLCEPAGEAAESTEMIVASFDPYCGYQNSLGRMKSQEHCTALLMRGKFNPGESNLRSGRAGAAAVHTEESLVVLGGFELERGWFGKRGANILKTIEILIPKNRKDFPPMLQPRAFHSASCVSQTIIVAGGGEGGHFDVEAYAFTSGRLLDGQWTNVRIASTVDKLRYDSFLFGTYTHQLIM</sequence>
<dbReference type="Proteomes" id="UP000267029">
    <property type="component" value="Unassembled WGS sequence"/>
</dbReference>
<accession>A0A0R3UQ81</accession>
<dbReference type="InterPro" id="IPR015915">
    <property type="entry name" value="Kelch-typ_b-propeller"/>
</dbReference>
<gene>
    <name evidence="1" type="ORF">MCOS_LOCUS10031</name>
</gene>
<keyword evidence="2" id="KW-1185">Reference proteome</keyword>
<dbReference type="EMBL" id="UXSR01005947">
    <property type="protein sequence ID" value="VDD84028.1"/>
    <property type="molecule type" value="Genomic_DNA"/>
</dbReference>
<dbReference type="SUPFAM" id="SSF50965">
    <property type="entry name" value="Galactose oxidase, central domain"/>
    <property type="match status" value="1"/>
</dbReference>
<dbReference type="InterPro" id="IPR011043">
    <property type="entry name" value="Gal_Oxase/kelch_b-propeller"/>
</dbReference>
<dbReference type="Gene3D" id="2.120.10.80">
    <property type="entry name" value="Kelch-type beta propeller"/>
    <property type="match status" value="1"/>
</dbReference>
<organism evidence="1 2">
    <name type="scientific">Mesocestoides corti</name>
    <name type="common">Flatworm</name>
    <dbReference type="NCBI Taxonomy" id="53468"/>
    <lineage>
        <taxon>Eukaryota</taxon>
        <taxon>Metazoa</taxon>
        <taxon>Spiralia</taxon>
        <taxon>Lophotrochozoa</taxon>
        <taxon>Platyhelminthes</taxon>
        <taxon>Cestoda</taxon>
        <taxon>Eucestoda</taxon>
        <taxon>Cyclophyllidea</taxon>
        <taxon>Mesocestoididae</taxon>
        <taxon>Mesocestoides</taxon>
    </lineage>
</organism>